<dbReference type="EMBL" id="CP150845">
    <property type="protein sequence ID" value="WYZ17802.1"/>
    <property type="molecule type" value="Genomic_DNA"/>
</dbReference>
<reference evidence="2 3" key="1">
    <citation type="submission" date="2024-03" db="EMBL/GenBank/DDBJ databases">
        <title>Flavobacterium soyae.</title>
        <authorList>
            <person name="Zheng W."/>
        </authorList>
    </citation>
    <scope>NUCLEOTIDE SEQUENCE [LARGE SCALE GENOMIC DNA]</scope>
    <source>
        <strain evidence="2 3">55</strain>
    </source>
</reference>
<name>A0ABZ2U970_9FLAO</name>
<accession>A0ABZ2U970</accession>
<proteinExistence type="predicted"/>
<evidence type="ECO:0000313" key="2">
    <source>
        <dbReference type="EMBL" id="WYZ17802.1"/>
    </source>
</evidence>
<evidence type="ECO:0000313" key="3">
    <source>
        <dbReference type="Proteomes" id="UP001623852"/>
    </source>
</evidence>
<sequence length="446" mass="49282">MNYKLQKLKKLKSIILFGLTLIFINCQDINESNDDLSSSSIQTVSSAEAKFFLSNKVNNTFSKSLKNAMDKLELDKMTYEELKGSDQFLAVIPFSTNNEIQNDRILLTKINNEIKGVIFSMYLEKSTIEGKFSGKIIINSLDGEFLNGFRAENDIIVSRLVKSNLSEKNNRTAKGIGLDSFNAQSIELDEVIIMNRTHGIPMVDEFSWNSIYGGGGSSEGVSWNSTGGGSSPVPSPAPLNATNPCDKIKEQMANVLFNSKKDELSKKTSQKAETGFSQNKNGPFTSLGVVDANTLNLPTDPNIIGYMHTHIDEFENGKFDNDGNPYLNKAIKMFSPADVGAFLTLVKNAKTNNIPISTVYGAMVSSSGTYELRFTGNPDNILPIKWTDLNNVYKTYFKNDSAEVGFLKFLKDKANISGIELYKINKNGTTTKKTLDAKNKIVDINC</sequence>
<evidence type="ECO:0000256" key="1">
    <source>
        <dbReference type="SAM" id="MobiDB-lite"/>
    </source>
</evidence>
<protein>
    <submittedName>
        <fullName evidence="2">Uncharacterized protein</fullName>
    </submittedName>
</protein>
<keyword evidence="3" id="KW-1185">Reference proteome</keyword>
<organism evidence="2 3">
    <name type="scientific">Flavobacterium soyae</name>
    <dbReference type="NCBI Taxonomy" id="2903098"/>
    <lineage>
        <taxon>Bacteria</taxon>
        <taxon>Pseudomonadati</taxon>
        <taxon>Bacteroidota</taxon>
        <taxon>Flavobacteriia</taxon>
        <taxon>Flavobacteriales</taxon>
        <taxon>Flavobacteriaceae</taxon>
        <taxon>Flavobacterium</taxon>
    </lineage>
</organism>
<dbReference type="Proteomes" id="UP001623852">
    <property type="component" value="Chromosome"/>
</dbReference>
<dbReference type="RefSeq" id="WP_406842959.1">
    <property type="nucleotide sequence ID" value="NZ_CP150845.1"/>
</dbReference>
<feature type="region of interest" description="Disordered" evidence="1">
    <location>
        <begin position="220"/>
        <end position="242"/>
    </location>
</feature>
<gene>
    <name evidence="2" type="ORF">AABD74_11605</name>
</gene>